<evidence type="ECO:0000313" key="4">
    <source>
        <dbReference type="Proteomes" id="UP000320475"/>
    </source>
</evidence>
<dbReference type="PANTHER" id="PTHR32251:SF15">
    <property type="entry name" value="3-OXO-5-ALPHA-STEROID 4-DEHYDROGENASE (DUF1295)"/>
    <property type="match status" value="1"/>
</dbReference>
<keyword evidence="3" id="KW-1185">Reference proteome</keyword>
<reference evidence="3 4" key="1">
    <citation type="journal article" date="2019" name="Sci. Rep.">
        <title>Comparative genomics of chytrid fungi reveal insights into the obligate biotrophic and pathogenic lifestyle of Synchytrium endobioticum.</title>
        <authorList>
            <person name="van de Vossenberg B.T.L.H."/>
            <person name="Warris S."/>
            <person name="Nguyen H.D.T."/>
            <person name="van Gent-Pelzer M.P.E."/>
            <person name="Joly D.L."/>
            <person name="van de Geest H.C."/>
            <person name="Bonants P.J.M."/>
            <person name="Smith D.S."/>
            <person name="Levesque C.A."/>
            <person name="van der Lee T.A.J."/>
        </authorList>
    </citation>
    <scope>NUCLEOTIDE SEQUENCE [LARGE SCALE GENOMIC DNA]</scope>
    <source>
        <strain evidence="1 4">LEV6574</strain>
        <strain evidence="2 3">MB42</strain>
    </source>
</reference>
<evidence type="ECO:0000313" key="2">
    <source>
        <dbReference type="EMBL" id="TPX53482.1"/>
    </source>
</evidence>
<dbReference type="VEuPathDB" id="FungiDB:SeMB42_g00772"/>
<dbReference type="GO" id="GO:0016020">
    <property type="term" value="C:membrane"/>
    <property type="evidence" value="ECO:0007669"/>
    <property type="project" value="TreeGrafter"/>
</dbReference>
<dbReference type="Proteomes" id="UP000317494">
    <property type="component" value="Unassembled WGS sequence"/>
</dbReference>
<protein>
    <submittedName>
        <fullName evidence="1">Uncharacterized protein</fullName>
    </submittedName>
</protein>
<organism evidence="1 4">
    <name type="scientific">Synchytrium endobioticum</name>
    <dbReference type="NCBI Taxonomy" id="286115"/>
    <lineage>
        <taxon>Eukaryota</taxon>
        <taxon>Fungi</taxon>
        <taxon>Fungi incertae sedis</taxon>
        <taxon>Chytridiomycota</taxon>
        <taxon>Chytridiomycota incertae sedis</taxon>
        <taxon>Chytridiomycetes</taxon>
        <taxon>Synchytriales</taxon>
        <taxon>Synchytriaceae</taxon>
        <taxon>Synchytrium</taxon>
    </lineage>
</organism>
<dbReference type="STRING" id="286115.A0A507CQP1"/>
<dbReference type="PROSITE" id="PS50244">
    <property type="entry name" value="S5A_REDUCTASE"/>
    <property type="match status" value="1"/>
</dbReference>
<dbReference type="Gene3D" id="1.20.120.1630">
    <property type="match status" value="1"/>
</dbReference>
<dbReference type="InterPro" id="IPR010721">
    <property type="entry name" value="UstE-like"/>
</dbReference>
<gene>
    <name evidence="1" type="ORF">SeLEV6574_g06081</name>
    <name evidence="2" type="ORF">SeMB42_g00772</name>
</gene>
<dbReference type="EMBL" id="QEAM01000319">
    <property type="protein sequence ID" value="TPX41453.1"/>
    <property type="molecule type" value="Genomic_DNA"/>
</dbReference>
<dbReference type="PANTHER" id="PTHR32251">
    <property type="entry name" value="3-OXO-5-ALPHA-STEROID 4-DEHYDROGENASE"/>
    <property type="match status" value="1"/>
</dbReference>
<evidence type="ECO:0000313" key="3">
    <source>
        <dbReference type="Proteomes" id="UP000317494"/>
    </source>
</evidence>
<sequence>MAKLKKEVKISKAVPAAANERKALLGTLPLDGAINRNKQMSVSRKIWFDIGRLAEPALQYMILGYGYGYVFWKVVGLPVKHMGVTGILSPRMKVMMGMSTVAALRQAYWVTCVNRTDFHPAAIVGVNVVVSSVNSLLLLRNPTWELSYLDYLGIGLFALGSCLETVSDIQRKNFIEDKKNAGRIQTNGLFSLARHINYGGFVLWRLGHALATGSAWALFAPLANLYDFLARAIPAMDKRMVQKNKPQWEQYKKSTPHKLIPYII</sequence>
<dbReference type="OrthoDB" id="67965at2759"/>
<dbReference type="Proteomes" id="UP000320475">
    <property type="component" value="Unassembled WGS sequence"/>
</dbReference>
<dbReference type="Pfam" id="PF06966">
    <property type="entry name" value="DUF1295"/>
    <property type="match status" value="1"/>
</dbReference>
<dbReference type="EMBL" id="QEAN01000016">
    <property type="protein sequence ID" value="TPX53482.1"/>
    <property type="molecule type" value="Genomic_DNA"/>
</dbReference>
<name>A0A507CQP1_9FUNG</name>
<proteinExistence type="predicted"/>
<evidence type="ECO:0000313" key="1">
    <source>
        <dbReference type="EMBL" id="TPX41453.1"/>
    </source>
</evidence>
<dbReference type="AlphaFoldDB" id="A0A507CQP1"/>
<accession>A0A507CQP1</accession>
<comment type="caution">
    <text evidence="1">The sequence shown here is derived from an EMBL/GenBank/DDBJ whole genome shotgun (WGS) entry which is preliminary data.</text>
</comment>